<proteinExistence type="predicted"/>
<dbReference type="AlphaFoldDB" id="A0A2A9P145"/>
<evidence type="ECO:0000313" key="2">
    <source>
        <dbReference type="EMBL" id="PFH55278.1"/>
    </source>
</evidence>
<comment type="caution">
    <text evidence="2">The sequence shown here is derived from an EMBL/GenBank/DDBJ whole genome shotgun (WGS) entry which is preliminary data.</text>
</comment>
<accession>A0A2A9P145</accession>
<evidence type="ECO:0000313" key="3">
    <source>
        <dbReference type="Proteomes" id="UP000037136"/>
    </source>
</evidence>
<organism evidence="2 3">
    <name type="scientific">Ophiocordyceps unilateralis</name>
    <name type="common">Zombie-ant fungus</name>
    <name type="synonym">Torrubia unilateralis</name>
    <dbReference type="NCBI Taxonomy" id="268505"/>
    <lineage>
        <taxon>Eukaryota</taxon>
        <taxon>Fungi</taxon>
        <taxon>Dikarya</taxon>
        <taxon>Ascomycota</taxon>
        <taxon>Pezizomycotina</taxon>
        <taxon>Sordariomycetes</taxon>
        <taxon>Hypocreomycetidae</taxon>
        <taxon>Hypocreales</taxon>
        <taxon>Ophiocordycipitaceae</taxon>
        <taxon>Ophiocordyceps</taxon>
    </lineage>
</organism>
<dbReference type="PANTHER" id="PTHR42040">
    <property type="entry name" value="INNER KINETOCHORE SUBUNIT FTA4"/>
    <property type="match status" value="1"/>
</dbReference>
<keyword evidence="3" id="KW-1185">Reference proteome</keyword>
<protein>
    <recommendedName>
        <fullName evidence="4">Kinetochore protein fta4</fullName>
    </recommendedName>
</protein>
<evidence type="ECO:0008006" key="4">
    <source>
        <dbReference type="Google" id="ProtNLM"/>
    </source>
</evidence>
<sequence>MASAPPPTVSSLKLAFLAAQTTVLSRPPAPSNSWRAANDAADQPLPARAVDDALLALGQLIQQHCRRVYAPQASRHVADQISNVYAREAERRVAAQGEADALAVGKELNLVDDDVIETLPPAWPVDRQTSDYPLEAKRYADTVARLVQLRDQRRELRQRVERLRRLKETVDPLATHHGGVGLQENLVTRNGPVETELEKMRLLLARVAGRVGELPAKRGDDDMMDVAALSARRKSAVDDFLTDGPVFPSSKG</sequence>
<evidence type="ECO:0000256" key="1">
    <source>
        <dbReference type="SAM" id="Coils"/>
    </source>
</evidence>
<dbReference type="Pfam" id="PF13093">
    <property type="entry name" value="FTA4"/>
    <property type="match status" value="1"/>
</dbReference>
<dbReference type="Proteomes" id="UP000037136">
    <property type="component" value="Unassembled WGS sequence"/>
</dbReference>
<reference evidence="2 3" key="2">
    <citation type="journal article" date="2017" name="Sci. Rep.">
        <title>Ant-infecting Ophiocordyceps genomes reveal a high diversity of potential behavioral manipulation genes and a possible major role for enterotoxins.</title>
        <authorList>
            <person name="de Bekker C."/>
            <person name="Ohm R.A."/>
            <person name="Evans H.C."/>
            <person name="Brachmann A."/>
            <person name="Hughes D.P."/>
        </authorList>
    </citation>
    <scope>NUCLEOTIDE SEQUENCE [LARGE SCALE GENOMIC DNA]</scope>
    <source>
        <strain evidence="2 3">SC16a</strain>
    </source>
</reference>
<keyword evidence="1" id="KW-0175">Coiled coil</keyword>
<name>A0A2A9P145_OPHUN</name>
<dbReference type="EMBL" id="LAZP02001033">
    <property type="protein sequence ID" value="PFH55278.1"/>
    <property type="molecule type" value="Genomic_DNA"/>
</dbReference>
<dbReference type="GO" id="GO:0031511">
    <property type="term" value="C:Mis6-Sim4 complex"/>
    <property type="evidence" value="ECO:0007669"/>
    <property type="project" value="InterPro"/>
</dbReference>
<dbReference type="InterPro" id="IPR025207">
    <property type="entry name" value="Sim4_Fta4"/>
</dbReference>
<gene>
    <name evidence="2" type="ORF">XA68_10200</name>
</gene>
<dbReference type="PANTHER" id="PTHR42040:SF1">
    <property type="entry name" value="INNER KINETOCHORE SUBUNIT FTA4"/>
    <property type="match status" value="1"/>
</dbReference>
<reference evidence="2 3" key="1">
    <citation type="journal article" date="2015" name="BMC Genomics">
        <title>Gene expression during zombie ant biting behavior reflects the complexity underlying fungal parasitic behavioral manipulation.</title>
        <authorList>
            <person name="de Bekker C."/>
            <person name="Ohm R.A."/>
            <person name="Loreto R.G."/>
            <person name="Sebastian A."/>
            <person name="Albert I."/>
            <person name="Merrow M."/>
            <person name="Brachmann A."/>
            <person name="Hughes D.P."/>
        </authorList>
    </citation>
    <scope>NUCLEOTIDE SEQUENCE [LARGE SCALE GENOMIC DNA]</scope>
    <source>
        <strain evidence="2 3">SC16a</strain>
    </source>
</reference>
<dbReference type="STRING" id="268505.A0A2A9P145"/>
<dbReference type="OrthoDB" id="21214at2759"/>
<feature type="coiled-coil region" evidence="1">
    <location>
        <begin position="139"/>
        <end position="169"/>
    </location>
</feature>